<comment type="caution">
    <text evidence="3">The sequence shown here is derived from an EMBL/GenBank/DDBJ whole genome shotgun (WGS) entry which is preliminary data.</text>
</comment>
<dbReference type="Pfam" id="PF00501">
    <property type="entry name" value="AMP-binding"/>
    <property type="match status" value="1"/>
</dbReference>
<dbReference type="SUPFAM" id="SSF56801">
    <property type="entry name" value="Acetyl-CoA synthetase-like"/>
    <property type="match status" value="1"/>
</dbReference>
<dbReference type="Pfam" id="PF13193">
    <property type="entry name" value="AMP-binding_C"/>
    <property type="match status" value="1"/>
</dbReference>
<evidence type="ECO:0000259" key="2">
    <source>
        <dbReference type="Pfam" id="PF13193"/>
    </source>
</evidence>
<keyword evidence="4" id="KW-1185">Reference proteome</keyword>
<dbReference type="InterPro" id="IPR042099">
    <property type="entry name" value="ANL_N_sf"/>
</dbReference>
<accession>A0ABR3XEB1</accession>
<dbReference type="PANTHER" id="PTHR24096">
    <property type="entry name" value="LONG-CHAIN-FATTY-ACID--COA LIGASE"/>
    <property type="match status" value="1"/>
</dbReference>
<evidence type="ECO:0000259" key="1">
    <source>
        <dbReference type="Pfam" id="PF00501"/>
    </source>
</evidence>
<feature type="domain" description="AMP-binding enzyme C-terminal" evidence="2">
    <location>
        <begin position="163"/>
        <end position="244"/>
    </location>
</feature>
<dbReference type="InterPro" id="IPR045851">
    <property type="entry name" value="AMP-bd_C_sf"/>
</dbReference>
<reference evidence="3 4" key="1">
    <citation type="journal article" date="2024" name="IMA Fungus">
        <title>IMA Genome - F19 : A genome assembly and annotation guide to empower mycologists, including annotated draft genome sequences of Ceratocystis pirilliformis, Diaporthe australafricana, Fusarium ophioides, Paecilomyces lecythidis, and Sporothrix stenoceras.</title>
        <authorList>
            <person name="Aylward J."/>
            <person name="Wilson A.M."/>
            <person name="Visagie C.M."/>
            <person name="Spraker J."/>
            <person name="Barnes I."/>
            <person name="Buitendag C."/>
            <person name="Ceriani C."/>
            <person name="Del Mar Angel L."/>
            <person name="du Plessis D."/>
            <person name="Fuchs T."/>
            <person name="Gasser K."/>
            <person name="Kramer D."/>
            <person name="Li W."/>
            <person name="Munsamy K."/>
            <person name="Piso A."/>
            <person name="Price J.L."/>
            <person name="Sonnekus B."/>
            <person name="Thomas C."/>
            <person name="van der Nest A."/>
            <person name="van Dijk A."/>
            <person name="van Heerden A."/>
            <person name="van Vuuren N."/>
            <person name="Yilmaz N."/>
            <person name="Duong T.A."/>
            <person name="van der Merwe N.A."/>
            <person name="Wingfield M.J."/>
            <person name="Wingfield B.D."/>
        </authorList>
    </citation>
    <scope>NUCLEOTIDE SEQUENCE [LARGE SCALE GENOMIC DNA]</scope>
    <source>
        <strain evidence="3 4">CMW 18167</strain>
    </source>
</reference>
<dbReference type="Proteomes" id="UP001583193">
    <property type="component" value="Unassembled WGS sequence"/>
</dbReference>
<dbReference type="EMBL" id="JAVDPF010000020">
    <property type="protein sequence ID" value="KAL1874115.1"/>
    <property type="molecule type" value="Genomic_DNA"/>
</dbReference>
<gene>
    <name evidence="3" type="ORF">Plec18167_006049</name>
</gene>
<dbReference type="InterPro" id="IPR025110">
    <property type="entry name" value="AMP-bd_C"/>
</dbReference>
<dbReference type="InterPro" id="IPR000873">
    <property type="entry name" value="AMP-dep_synth/lig_dom"/>
</dbReference>
<evidence type="ECO:0000313" key="4">
    <source>
        <dbReference type="Proteomes" id="UP001583193"/>
    </source>
</evidence>
<organism evidence="3 4">
    <name type="scientific">Paecilomyces lecythidis</name>
    <dbReference type="NCBI Taxonomy" id="3004212"/>
    <lineage>
        <taxon>Eukaryota</taxon>
        <taxon>Fungi</taxon>
        <taxon>Dikarya</taxon>
        <taxon>Ascomycota</taxon>
        <taxon>Pezizomycotina</taxon>
        <taxon>Eurotiomycetes</taxon>
        <taxon>Eurotiomycetidae</taxon>
        <taxon>Eurotiales</taxon>
        <taxon>Thermoascaceae</taxon>
        <taxon>Paecilomyces</taxon>
    </lineage>
</organism>
<feature type="domain" description="AMP-dependent synthetase/ligase" evidence="1">
    <location>
        <begin position="9"/>
        <end position="109"/>
    </location>
</feature>
<name>A0ABR3XEB1_9EURO</name>
<dbReference type="Gene3D" id="3.40.50.12780">
    <property type="entry name" value="N-terminal domain of ligase-like"/>
    <property type="match status" value="1"/>
</dbReference>
<proteinExistence type="predicted"/>
<protein>
    <submittedName>
        <fullName evidence="3">Uncharacterized protein</fullName>
    </submittedName>
</protein>
<dbReference type="PANTHER" id="PTHR24096:SF422">
    <property type="entry name" value="BCDNA.GH02901"/>
    <property type="match status" value="1"/>
</dbReference>
<dbReference type="Gene3D" id="3.30.300.30">
    <property type="match status" value="1"/>
</dbReference>
<sequence>MLRNKQLLKKFDLSSVRSLFTGAAPLGAETAQELQNVFPTWAIRQGYGLTETAVIVCATTPLDIWFGSCGNLLPGVEARILTPEGKEIHEYDTPGQLVVRSPGVVLGYLNNKKSTRETFEDGWMHTGDEAMIRVGPNNTEHVWILDRIKELIKVKGLQVAPAELEAHLLEYPMVADCAVIGIPDEAAGEIPKAFVVKAHEVAGSSDSSVTQELKKHVEDHKARHKWLKGGIEFVDIIPKSPSGKILRRLLRDKEKQAKRNAGGKL</sequence>
<evidence type="ECO:0000313" key="3">
    <source>
        <dbReference type="EMBL" id="KAL1874115.1"/>
    </source>
</evidence>